<organism evidence="1 2">
    <name type="scientific">Allacma fusca</name>
    <dbReference type="NCBI Taxonomy" id="39272"/>
    <lineage>
        <taxon>Eukaryota</taxon>
        <taxon>Metazoa</taxon>
        <taxon>Ecdysozoa</taxon>
        <taxon>Arthropoda</taxon>
        <taxon>Hexapoda</taxon>
        <taxon>Collembola</taxon>
        <taxon>Symphypleona</taxon>
        <taxon>Sminthuridae</taxon>
        <taxon>Allacma</taxon>
    </lineage>
</organism>
<dbReference type="OrthoDB" id="5575at2759"/>
<gene>
    <name evidence="1" type="ORF">AFUS01_LOCUS6388</name>
</gene>
<feature type="non-terminal residue" evidence="1">
    <location>
        <position position="1"/>
    </location>
</feature>
<comment type="caution">
    <text evidence="1">The sequence shown here is derived from an EMBL/GenBank/DDBJ whole genome shotgun (WGS) entry which is preliminary data.</text>
</comment>
<dbReference type="EMBL" id="CAJVCH010041987">
    <property type="protein sequence ID" value="CAG7716904.1"/>
    <property type="molecule type" value="Genomic_DNA"/>
</dbReference>
<reference evidence="1" key="1">
    <citation type="submission" date="2021-06" db="EMBL/GenBank/DDBJ databases">
        <authorList>
            <person name="Hodson N. C."/>
            <person name="Mongue J. A."/>
            <person name="Jaron S. K."/>
        </authorList>
    </citation>
    <scope>NUCLEOTIDE SEQUENCE</scope>
</reference>
<dbReference type="Proteomes" id="UP000708208">
    <property type="component" value="Unassembled WGS sequence"/>
</dbReference>
<feature type="non-terminal residue" evidence="1">
    <location>
        <position position="48"/>
    </location>
</feature>
<evidence type="ECO:0000313" key="1">
    <source>
        <dbReference type="EMBL" id="CAG7716904.1"/>
    </source>
</evidence>
<dbReference type="AlphaFoldDB" id="A0A8J2JZE9"/>
<name>A0A8J2JZE9_9HEXA</name>
<protein>
    <submittedName>
        <fullName evidence="1">Uncharacterized protein</fullName>
    </submittedName>
</protein>
<accession>A0A8J2JZE9</accession>
<proteinExistence type="predicted"/>
<sequence>SFRHLILPEKNPPPTELLDLQPLPISALRNSAFESLYKDLVQFNPIQT</sequence>
<evidence type="ECO:0000313" key="2">
    <source>
        <dbReference type="Proteomes" id="UP000708208"/>
    </source>
</evidence>
<keyword evidence="2" id="KW-1185">Reference proteome</keyword>